<evidence type="ECO:0000259" key="1">
    <source>
        <dbReference type="Pfam" id="PF00535"/>
    </source>
</evidence>
<gene>
    <name evidence="2" type="ORF">H9564_08930</name>
</gene>
<dbReference type="EMBL" id="JACSQW010000041">
    <property type="protein sequence ID" value="MBD7895794.1"/>
    <property type="molecule type" value="Genomic_DNA"/>
</dbReference>
<dbReference type="Pfam" id="PF00535">
    <property type="entry name" value="Glycos_transf_2"/>
    <property type="match status" value="1"/>
</dbReference>
<name>A0ABR8PES9_9LACO</name>
<feature type="domain" description="Glycosyltransferase 2-like" evidence="1">
    <location>
        <begin position="6"/>
        <end position="111"/>
    </location>
</feature>
<protein>
    <submittedName>
        <fullName evidence="2">Glycosyltransferase family 2 protein</fullName>
    </submittedName>
</protein>
<dbReference type="SUPFAM" id="SSF53448">
    <property type="entry name" value="Nucleotide-diphospho-sugar transferases"/>
    <property type="match status" value="1"/>
</dbReference>
<dbReference type="PANTHER" id="PTHR22916">
    <property type="entry name" value="GLYCOSYLTRANSFERASE"/>
    <property type="match status" value="1"/>
</dbReference>
<sequence length="296" mass="34554">MDNMITIITPTYNRCSKLKALYKSLLSQTSKSFEWLVIDDGSTDKTQSYIKELQKDEQPFKIKYLYQENSGKHVALNNAINATDTTLTFIVDSDDCLVPEAIETIIFKYRKIPSYKLNKLCGISFLKINSKGKLLLNKFSNKVEEDTYVNYRILRHIKGDMAEVWITKVLKKYPFPVFKNEKFLSEDVVWIKMSGPYKMIFFDDPIYIADYLSEGLTKNRRSANWKSPLGCVYKGDLLMGSSFPFKYRIKGSLYYNIYGFRAGKNALEIIKESKNKIVLLTIIPSYIVFRYWKLKY</sequence>
<dbReference type="PANTHER" id="PTHR22916:SF3">
    <property type="entry name" value="UDP-GLCNAC:BETAGAL BETA-1,3-N-ACETYLGLUCOSAMINYLTRANSFERASE-LIKE PROTEIN 1"/>
    <property type="match status" value="1"/>
</dbReference>
<evidence type="ECO:0000313" key="3">
    <source>
        <dbReference type="Proteomes" id="UP000616837"/>
    </source>
</evidence>
<proteinExistence type="predicted"/>
<accession>A0ABR8PES9</accession>
<organism evidence="2 3">
    <name type="scientific">Limosilactobacillus avistercoris</name>
    <dbReference type="NCBI Taxonomy" id="2762243"/>
    <lineage>
        <taxon>Bacteria</taxon>
        <taxon>Bacillati</taxon>
        <taxon>Bacillota</taxon>
        <taxon>Bacilli</taxon>
        <taxon>Lactobacillales</taxon>
        <taxon>Lactobacillaceae</taxon>
        <taxon>Limosilactobacillus</taxon>
    </lineage>
</organism>
<reference evidence="2 3" key="1">
    <citation type="submission" date="2020-08" db="EMBL/GenBank/DDBJ databases">
        <title>A Genomic Blueprint of the Chicken Gut Microbiome.</title>
        <authorList>
            <person name="Gilroy R."/>
            <person name="Ravi A."/>
            <person name="Getino M."/>
            <person name="Pursley I."/>
            <person name="Horton D.L."/>
            <person name="Alikhan N.-F."/>
            <person name="Baker D."/>
            <person name="Gharbi K."/>
            <person name="Hall N."/>
            <person name="Watson M."/>
            <person name="Adriaenssens E.M."/>
            <person name="Foster-Nyarko E."/>
            <person name="Jarju S."/>
            <person name="Secka A."/>
            <person name="Antonio M."/>
            <person name="Oren A."/>
            <person name="Chaudhuri R."/>
            <person name="La Ragione R.M."/>
            <person name="Hildebrand F."/>
            <person name="Pallen M.J."/>
        </authorList>
    </citation>
    <scope>NUCLEOTIDE SEQUENCE [LARGE SCALE GENOMIC DNA]</scope>
    <source>
        <strain evidence="2 3">Sa3CUN2</strain>
    </source>
</reference>
<dbReference type="Gene3D" id="3.90.550.10">
    <property type="entry name" value="Spore Coat Polysaccharide Biosynthesis Protein SpsA, Chain A"/>
    <property type="match status" value="1"/>
</dbReference>
<dbReference type="InterPro" id="IPR001173">
    <property type="entry name" value="Glyco_trans_2-like"/>
</dbReference>
<dbReference type="Proteomes" id="UP000616837">
    <property type="component" value="Unassembled WGS sequence"/>
</dbReference>
<keyword evidence="3" id="KW-1185">Reference proteome</keyword>
<evidence type="ECO:0000313" key="2">
    <source>
        <dbReference type="EMBL" id="MBD7895794.1"/>
    </source>
</evidence>
<dbReference type="RefSeq" id="WP_191685110.1">
    <property type="nucleotide sequence ID" value="NZ_JACSQW010000041.1"/>
</dbReference>
<dbReference type="CDD" id="cd00761">
    <property type="entry name" value="Glyco_tranf_GTA_type"/>
    <property type="match status" value="1"/>
</dbReference>
<comment type="caution">
    <text evidence="2">The sequence shown here is derived from an EMBL/GenBank/DDBJ whole genome shotgun (WGS) entry which is preliminary data.</text>
</comment>
<dbReference type="InterPro" id="IPR029044">
    <property type="entry name" value="Nucleotide-diphossugar_trans"/>
</dbReference>